<dbReference type="OrthoDB" id="6279956at2759"/>
<protein>
    <submittedName>
        <fullName evidence="1">Uncharacterized protein</fullName>
    </submittedName>
</protein>
<organism evidence="1 2">
    <name type="scientific">Dibothriocephalus latus</name>
    <name type="common">Fish tapeworm</name>
    <name type="synonym">Diphyllobothrium latum</name>
    <dbReference type="NCBI Taxonomy" id="60516"/>
    <lineage>
        <taxon>Eukaryota</taxon>
        <taxon>Metazoa</taxon>
        <taxon>Spiralia</taxon>
        <taxon>Lophotrochozoa</taxon>
        <taxon>Platyhelminthes</taxon>
        <taxon>Cestoda</taxon>
        <taxon>Eucestoda</taxon>
        <taxon>Diphyllobothriidea</taxon>
        <taxon>Diphyllobothriidae</taxon>
        <taxon>Dibothriocephalus</taxon>
    </lineage>
</organism>
<proteinExistence type="predicted"/>
<evidence type="ECO:0000313" key="2">
    <source>
        <dbReference type="Proteomes" id="UP000281553"/>
    </source>
</evidence>
<dbReference type="EMBL" id="UYRU01066613">
    <property type="protein sequence ID" value="VDN16653.1"/>
    <property type="molecule type" value="Genomic_DNA"/>
</dbReference>
<sequence length="207" mass="22923">MLLGIRGSGPGTIVFTPSSSEKKPTAIVVNEKGNGQPGFESAYLHKGPRVPCICKVYSSYGCKWWAMRVEDERKLEVFDHYCLRTILRVKYSDIALNDSPHSLRKYRKDTLGNLELSVTALDLTRYLVSNVSSKAGSTQSARTWKRFLELRYSVSGDGEQNGSNCPFLLPRIIVRGEAPYGTSSRPVRSVVIAASSPNCCITRDSNP</sequence>
<reference evidence="1 2" key="1">
    <citation type="submission" date="2018-11" db="EMBL/GenBank/DDBJ databases">
        <authorList>
            <consortium name="Pathogen Informatics"/>
        </authorList>
    </citation>
    <scope>NUCLEOTIDE SEQUENCE [LARGE SCALE GENOMIC DNA]</scope>
</reference>
<gene>
    <name evidence="1" type="ORF">DILT_LOCUS12484</name>
</gene>
<name>A0A3P7M001_DIBLA</name>
<keyword evidence="2" id="KW-1185">Reference proteome</keyword>
<evidence type="ECO:0000313" key="1">
    <source>
        <dbReference type="EMBL" id="VDN16653.1"/>
    </source>
</evidence>
<dbReference type="AlphaFoldDB" id="A0A3P7M001"/>
<accession>A0A3P7M001</accession>
<dbReference type="Proteomes" id="UP000281553">
    <property type="component" value="Unassembled WGS sequence"/>
</dbReference>